<sequence length="119" mass="13769">MTAPSTDTTPPSGRQDRIRTALRIFVVAAWVTGIWLLILTGRMILDYIFHVDMPSWATLIGQLHGLFYMCYLMATMNLGIKARWEPMRWLTTALAGTIPFMSFWIEQKRRREVTTAFDL</sequence>
<dbReference type="PANTHER" id="PTHR40077">
    <property type="entry name" value="MEMBRANE PROTEIN-RELATED"/>
    <property type="match status" value="1"/>
</dbReference>
<dbReference type="Pfam" id="PF12823">
    <property type="entry name" value="DUF3817"/>
    <property type="match status" value="1"/>
</dbReference>
<proteinExistence type="predicted"/>
<keyword evidence="9" id="KW-1185">Reference proteome</keyword>
<gene>
    <name evidence="8" type="ORF">JDV75_03045</name>
</gene>
<evidence type="ECO:0000256" key="2">
    <source>
        <dbReference type="ARBA" id="ARBA00022475"/>
    </source>
</evidence>
<comment type="caution">
    <text evidence="8">The sequence shown here is derived from an EMBL/GenBank/DDBJ whole genome shotgun (WGS) entry which is preliminary data.</text>
</comment>
<dbReference type="GO" id="GO:0005886">
    <property type="term" value="C:plasma membrane"/>
    <property type="evidence" value="ECO:0007669"/>
    <property type="project" value="UniProtKB-SubCell"/>
</dbReference>
<keyword evidence="4 6" id="KW-1133">Transmembrane helix</keyword>
<dbReference type="NCBIfam" id="TIGR03954">
    <property type="entry name" value="integ_memb_HG"/>
    <property type="match status" value="1"/>
</dbReference>
<feature type="transmembrane region" description="Helical" evidence="6">
    <location>
        <begin position="21"/>
        <end position="44"/>
    </location>
</feature>
<accession>A0A934HXG3</accession>
<feature type="transmembrane region" description="Helical" evidence="6">
    <location>
        <begin position="56"/>
        <end position="74"/>
    </location>
</feature>
<dbReference type="Proteomes" id="UP000645966">
    <property type="component" value="Unassembled WGS sequence"/>
</dbReference>
<reference evidence="8" key="1">
    <citation type="submission" date="2020-12" db="EMBL/GenBank/DDBJ databases">
        <title>Genome public.</title>
        <authorList>
            <person name="Sun Q."/>
        </authorList>
    </citation>
    <scope>NUCLEOTIDE SEQUENCE</scope>
    <source>
        <strain evidence="8">CCM 8863</strain>
    </source>
</reference>
<evidence type="ECO:0000256" key="1">
    <source>
        <dbReference type="ARBA" id="ARBA00004651"/>
    </source>
</evidence>
<dbReference type="EMBL" id="JAEIOS010000010">
    <property type="protein sequence ID" value="MBI8988738.1"/>
    <property type="molecule type" value="Genomic_DNA"/>
</dbReference>
<evidence type="ECO:0000256" key="5">
    <source>
        <dbReference type="ARBA" id="ARBA00023136"/>
    </source>
</evidence>
<dbReference type="AlphaFoldDB" id="A0A934HXG3"/>
<dbReference type="PANTHER" id="PTHR40077:SF2">
    <property type="entry name" value="MEMBRANE PROTEIN"/>
    <property type="match status" value="1"/>
</dbReference>
<dbReference type="InterPro" id="IPR023845">
    <property type="entry name" value="DUF3817_TM"/>
</dbReference>
<feature type="domain" description="DUF3817" evidence="7">
    <location>
        <begin position="22"/>
        <end position="111"/>
    </location>
</feature>
<dbReference type="RefSeq" id="WP_198737778.1">
    <property type="nucleotide sequence ID" value="NZ_JAEIOS010000010.1"/>
</dbReference>
<comment type="subcellular location">
    <subcellularLocation>
        <location evidence="1">Cell membrane</location>
        <topology evidence="1">Multi-pass membrane protein</topology>
    </subcellularLocation>
</comment>
<keyword evidence="5 6" id="KW-0472">Membrane</keyword>
<evidence type="ECO:0000259" key="7">
    <source>
        <dbReference type="Pfam" id="PF12823"/>
    </source>
</evidence>
<keyword evidence="3 6" id="KW-0812">Transmembrane</keyword>
<evidence type="ECO:0000256" key="4">
    <source>
        <dbReference type="ARBA" id="ARBA00022989"/>
    </source>
</evidence>
<organism evidence="8 9">
    <name type="scientific">Corynebacterium meridianum</name>
    <dbReference type="NCBI Taxonomy" id="2765363"/>
    <lineage>
        <taxon>Bacteria</taxon>
        <taxon>Bacillati</taxon>
        <taxon>Actinomycetota</taxon>
        <taxon>Actinomycetes</taxon>
        <taxon>Mycobacteriales</taxon>
        <taxon>Corynebacteriaceae</taxon>
        <taxon>Corynebacterium</taxon>
    </lineage>
</organism>
<keyword evidence="2" id="KW-1003">Cell membrane</keyword>
<evidence type="ECO:0000256" key="3">
    <source>
        <dbReference type="ARBA" id="ARBA00022692"/>
    </source>
</evidence>
<evidence type="ECO:0000256" key="6">
    <source>
        <dbReference type="SAM" id="Phobius"/>
    </source>
</evidence>
<evidence type="ECO:0000313" key="9">
    <source>
        <dbReference type="Proteomes" id="UP000645966"/>
    </source>
</evidence>
<protein>
    <submittedName>
        <fullName evidence="8">DUF3817 domain-containing protein</fullName>
    </submittedName>
</protein>
<name>A0A934HXG3_9CORY</name>
<evidence type="ECO:0000313" key="8">
    <source>
        <dbReference type="EMBL" id="MBI8988738.1"/>
    </source>
</evidence>